<feature type="site" description="Interaction with DNA" evidence="12">
    <location>
        <position position="178"/>
    </location>
</feature>
<feature type="domain" description="Toprim" evidence="13">
    <location>
        <begin position="3"/>
        <end position="143"/>
    </location>
</feature>
<accession>A0A2P5T0S2</accession>
<name>A0A2P5T0S2_9GAMM</name>
<dbReference type="PROSITE" id="PS00396">
    <property type="entry name" value="TOPO_IA_1"/>
    <property type="match status" value="1"/>
</dbReference>
<dbReference type="Gene3D" id="1.10.460.10">
    <property type="entry name" value="Topoisomerase I, domain 2"/>
    <property type="match status" value="1"/>
</dbReference>
<evidence type="ECO:0000256" key="3">
    <source>
        <dbReference type="ARBA" id="ARBA00022723"/>
    </source>
</evidence>
<evidence type="ECO:0000256" key="6">
    <source>
        <dbReference type="ARBA" id="ARBA00022833"/>
    </source>
</evidence>
<dbReference type="Pfam" id="PF01131">
    <property type="entry name" value="Topoisom_bac"/>
    <property type="match status" value="1"/>
</dbReference>
<keyword evidence="10 12" id="KW-0413">Isomerase</keyword>
<evidence type="ECO:0000256" key="1">
    <source>
        <dbReference type="ARBA" id="ARBA00000213"/>
    </source>
</evidence>
<keyword evidence="3" id="KW-0479">Metal-binding</keyword>
<dbReference type="InterPro" id="IPR049330">
    <property type="entry name" value="TOP1_Znf"/>
</dbReference>
<dbReference type="Gene3D" id="2.20.25.10">
    <property type="match status" value="1"/>
</dbReference>
<dbReference type="PANTHER" id="PTHR42785">
    <property type="entry name" value="DNA TOPOISOMERASE, TYPE IA, CORE"/>
    <property type="match status" value="1"/>
</dbReference>
<evidence type="ECO:0000256" key="9">
    <source>
        <dbReference type="ARBA" id="ARBA00023125"/>
    </source>
</evidence>
<dbReference type="Gene3D" id="3.40.50.140">
    <property type="match status" value="1"/>
</dbReference>
<feature type="domain" description="Topo IA-type catalytic" evidence="14">
    <location>
        <begin position="159"/>
        <end position="573"/>
    </location>
</feature>
<dbReference type="SUPFAM" id="SSF56712">
    <property type="entry name" value="Prokaryotic type I DNA topoisomerase"/>
    <property type="match status" value="1"/>
</dbReference>
<dbReference type="InterPro" id="IPR013497">
    <property type="entry name" value="Topo_IA_cen"/>
</dbReference>
<dbReference type="SMART" id="SM00493">
    <property type="entry name" value="TOPRIM"/>
    <property type="match status" value="1"/>
</dbReference>
<dbReference type="Pfam" id="PF01751">
    <property type="entry name" value="Toprim"/>
    <property type="match status" value="1"/>
</dbReference>
<comment type="subunit">
    <text evidence="12">Monomer.</text>
</comment>
<dbReference type="GO" id="GO:0003917">
    <property type="term" value="F:DNA topoisomerase type I (single strand cut, ATP-independent) activity"/>
    <property type="evidence" value="ECO:0007669"/>
    <property type="project" value="UniProtKB-UniRule"/>
</dbReference>
<evidence type="ECO:0000256" key="7">
    <source>
        <dbReference type="ARBA" id="ARBA00022842"/>
    </source>
</evidence>
<dbReference type="InterPro" id="IPR013263">
    <property type="entry name" value="TopoI_Znr_bac"/>
</dbReference>
<organism evidence="15 16">
    <name type="scientific">Candidatus Pantoea edessiphila</name>
    <dbReference type="NCBI Taxonomy" id="2044610"/>
    <lineage>
        <taxon>Bacteria</taxon>
        <taxon>Pseudomonadati</taxon>
        <taxon>Pseudomonadota</taxon>
        <taxon>Gammaproteobacteria</taxon>
        <taxon>Enterobacterales</taxon>
        <taxon>Erwiniaceae</taxon>
        <taxon>Pantoea</taxon>
    </lineage>
</organism>
<dbReference type="GO" id="GO:0008270">
    <property type="term" value="F:zinc ion binding"/>
    <property type="evidence" value="ECO:0007669"/>
    <property type="project" value="UniProtKB-KW"/>
</dbReference>
<dbReference type="GO" id="GO:0005694">
    <property type="term" value="C:chromosome"/>
    <property type="evidence" value="ECO:0007669"/>
    <property type="project" value="InterPro"/>
</dbReference>
<reference evidence="15 16" key="1">
    <citation type="journal article" date="2018" name="Genome Biol. Evol.">
        <title>Cladogenesis and Genomic Streamlining in Extracellular Endosymbionts of Tropical Stink Bugs.</title>
        <authorList>
            <person name="Otero-Bravo A."/>
            <person name="Goffredi S."/>
            <person name="Sabree Z.L."/>
        </authorList>
    </citation>
    <scope>NUCLEOTIDE SEQUENCE [LARGE SCALE GENOMIC DNA]</scope>
    <source>
        <strain evidence="15 16">SoEE</strain>
    </source>
</reference>
<dbReference type="InterPro" id="IPR000380">
    <property type="entry name" value="Topo_IA"/>
</dbReference>
<evidence type="ECO:0000256" key="2">
    <source>
        <dbReference type="ARBA" id="ARBA00009446"/>
    </source>
</evidence>
<dbReference type="InterPro" id="IPR005733">
    <property type="entry name" value="TopoI_bac-type"/>
</dbReference>
<keyword evidence="4" id="KW-0677">Repeat</keyword>
<comment type="function">
    <text evidence="11 12">Releases the supercoiling and torsional tension of DNA, which is introduced during the DNA replication and transcription, by transiently cleaving and rejoining one strand of the DNA duplex. Introduces a single-strand break via transesterification at a target site in duplex DNA. The scissile phosphodiester is attacked by the catalytic tyrosine of the enzyme, resulting in the formation of a DNA-(5'-phosphotyrosyl)-enzyme intermediate and the expulsion of a 3'-OH DNA strand. The free DNA strand then undergoes passage around the unbroken strand, thus removing DNA supercoils. Finally, in the religation step, the DNA 3'-OH attacks the covalent intermediate to expel the active-site tyrosine and restore the DNA phosphodiester backbone.</text>
</comment>
<dbReference type="Gene3D" id="3.30.65.10">
    <property type="entry name" value="Bacterial Topoisomerase I, domain 1"/>
    <property type="match status" value="3"/>
</dbReference>
<evidence type="ECO:0000256" key="8">
    <source>
        <dbReference type="ARBA" id="ARBA00023029"/>
    </source>
</evidence>
<feature type="site" description="Interaction with DNA" evidence="12">
    <location>
        <position position="169"/>
    </location>
</feature>
<keyword evidence="7" id="KW-0460">Magnesium</keyword>
<dbReference type="InterPro" id="IPR006171">
    <property type="entry name" value="TOPRIM_dom"/>
</dbReference>
<evidence type="ECO:0000313" key="15">
    <source>
        <dbReference type="EMBL" id="PPI88160.1"/>
    </source>
</evidence>
<dbReference type="HAMAP" id="MF_00952">
    <property type="entry name" value="Topoisom_1_prok"/>
    <property type="match status" value="1"/>
</dbReference>
<keyword evidence="6" id="KW-0862">Zinc</keyword>
<dbReference type="PROSITE" id="PS52039">
    <property type="entry name" value="TOPO_IA_2"/>
    <property type="match status" value="1"/>
</dbReference>
<feature type="site" description="Interaction with DNA" evidence="12">
    <location>
        <position position="170"/>
    </location>
</feature>
<dbReference type="Gene3D" id="2.70.20.10">
    <property type="entry name" value="Topoisomerase I, domain 3"/>
    <property type="match status" value="1"/>
</dbReference>
<dbReference type="PROSITE" id="PS50880">
    <property type="entry name" value="TOPRIM"/>
    <property type="match status" value="1"/>
</dbReference>
<dbReference type="FunFam" id="3.30.65.10:FF:000002">
    <property type="entry name" value="DNA topoisomerase 1"/>
    <property type="match status" value="1"/>
</dbReference>
<gene>
    <name evidence="12" type="primary">topA</name>
    <name evidence="15" type="ORF">CRV12_00790</name>
</gene>
<dbReference type="SMART" id="SM00436">
    <property type="entry name" value="TOP1Bc"/>
    <property type="match status" value="1"/>
</dbReference>
<dbReference type="PANTHER" id="PTHR42785:SF1">
    <property type="entry name" value="DNA TOPOISOMERASE"/>
    <property type="match status" value="1"/>
</dbReference>
<dbReference type="Pfam" id="PF01396">
    <property type="entry name" value="Zn_ribbon_Top1"/>
    <property type="match status" value="2"/>
</dbReference>
<protein>
    <recommendedName>
        <fullName evidence="12">DNA topoisomerase 1</fullName>
        <ecNumber evidence="12">5.6.2.1</ecNumber>
    </recommendedName>
    <alternativeName>
        <fullName evidence="12">DNA topoisomerase I</fullName>
    </alternativeName>
</protein>
<comment type="caution">
    <text evidence="15">The sequence shown here is derived from an EMBL/GenBank/DDBJ whole genome shotgun (WGS) entry which is preliminary data.</text>
</comment>
<keyword evidence="5" id="KW-0863">Zinc-finger</keyword>
<evidence type="ECO:0000259" key="14">
    <source>
        <dbReference type="PROSITE" id="PS52039"/>
    </source>
</evidence>
<dbReference type="InterPro" id="IPR013498">
    <property type="entry name" value="Topo_IA_Znf"/>
</dbReference>
<feature type="site" description="Interaction with DNA" evidence="12">
    <location>
        <position position="33"/>
    </location>
</feature>
<dbReference type="EC" id="5.6.2.1" evidence="12"/>
<feature type="active site" description="O-(5'-phospho-DNA)-tyrosine intermediate" evidence="12">
    <location>
        <position position="320"/>
    </location>
</feature>
<dbReference type="InterPro" id="IPR023406">
    <property type="entry name" value="Topo_IA_AS"/>
</dbReference>
<dbReference type="GO" id="GO:0003677">
    <property type="term" value="F:DNA binding"/>
    <property type="evidence" value="ECO:0007669"/>
    <property type="project" value="UniProtKB-KW"/>
</dbReference>
<dbReference type="CDD" id="cd03363">
    <property type="entry name" value="TOPRIM_TopoIA_TopoI"/>
    <property type="match status" value="1"/>
</dbReference>
<feature type="region of interest" description="Interaction with DNA" evidence="12">
    <location>
        <begin position="193"/>
        <end position="198"/>
    </location>
</feature>
<dbReference type="GO" id="GO:0006265">
    <property type="term" value="P:DNA topological change"/>
    <property type="evidence" value="ECO:0007669"/>
    <property type="project" value="UniProtKB-UniRule"/>
</dbReference>
<dbReference type="InterPro" id="IPR034149">
    <property type="entry name" value="TOPRIM_TopoI"/>
</dbReference>
<dbReference type="Proteomes" id="UP000296153">
    <property type="component" value="Unassembled WGS sequence"/>
</dbReference>
<feature type="site" description="Interaction with DNA" evidence="12">
    <location>
        <position position="505"/>
    </location>
</feature>
<evidence type="ECO:0000256" key="5">
    <source>
        <dbReference type="ARBA" id="ARBA00022771"/>
    </source>
</evidence>
<evidence type="ECO:0000256" key="10">
    <source>
        <dbReference type="ARBA" id="ARBA00023235"/>
    </source>
</evidence>
<evidence type="ECO:0000256" key="11">
    <source>
        <dbReference type="ARBA" id="ARBA00053060"/>
    </source>
</evidence>
<dbReference type="Pfam" id="PF08272">
    <property type="entry name" value="Zn_Ribbon_Topo"/>
    <property type="match status" value="2"/>
</dbReference>
<dbReference type="InterPro" id="IPR013826">
    <property type="entry name" value="Topo_IA_cen_sub3"/>
</dbReference>
<dbReference type="NCBIfam" id="TIGR01051">
    <property type="entry name" value="topA_bact"/>
    <property type="match status" value="1"/>
</dbReference>
<feature type="site" description="Interaction with DNA" evidence="12">
    <location>
        <position position="173"/>
    </location>
</feature>
<keyword evidence="8 12" id="KW-0799">Topoisomerase</keyword>
<evidence type="ECO:0000313" key="16">
    <source>
        <dbReference type="Proteomes" id="UP000296153"/>
    </source>
</evidence>
<dbReference type="InterPro" id="IPR013824">
    <property type="entry name" value="Topo_IA_cen_sub1"/>
</dbReference>
<feature type="site" description="Interaction with DNA" evidence="12">
    <location>
        <position position="322"/>
    </location>
</feature>
<dbReference type="InterPro" id="IPR003601">
    <property type="entry name" value="Topo_IA_2"/>
</dbReference>
<keyword evidence="9 12" id="KW-0238">DNA-binding</keyword>
<comment type="catalytic activity">
    <reaction evidence="1 12">
        <text>ATP-independent breakage of single-stranded DNA, followed by passage and rejoining.</text>
        <dbReference type="EC" id="5.6.2.1"/>
    </reaction>
</comment>
<evidence type="ECO:0000256" key="4">
    <source>
        <dbReference type="ARBA" id="ARBA00022737"/>
    </source>
</evidence>
<evidence type="ECO:0000259" key="13">
    <source>
        <dbReference type="PROSITE" id="PS50880"/>
    </source>
</evidence>
<dbReference type="InterPro" id="IPR023405">
    <property type="entry name" value="Topo_IA_core_domain"/>
</dbReference>
<dbReference type="InterPro" id="IPR028612">
    <property type="entry name" value="Topoisom_1_IA"/>
</dbReference>
<dbReference type="Pfam" id="PF21372">
    <property type="entry name" value="Zn_ribbon_bTOP1"/>
    <property type="match status" value="1"/>
</dbReference>
<dbReference type="Gene3D" id="1.10.290.10">
    <property type="entry name" value="Topoisomerase I, domain 4"/>
    <property type="match status" value="1"/>
</dbReference>
<dbReference type="FunFam" id="1.10.290.10:FF:000002">
    <property type="entry name" value="DNA topoisomerase 1"/>
    <property type="match status" value="1"/>
</dbReference>
<dbReference type="EMBL" id="PDKT01000001">
    <property type="protein sequence ID" value="PPI88160.1"/>
    <property type="molecule type" value="Genomic_DNA"/>
</dbReference>
<dbReference type="FunFam" id="3.40.50.140:FF:000001">
    <property type="entry name" value="DNA topoisomerase 1"/>
    <property type="match status" value="1"/>
</dbReference>
<evidence type="ECO:0000256" key="12">
    <source>
        <dbReference type="HAMAP-Rule" id="MF_00952"/>
    </source>
</evidence>
<feature type="site" description="Interaction with DNA" evidence="12">
    <location>
        <position position="185"/>
    </location>
</feature>
<dbReference type="PRINTS" id="PR00417">
    <property type="entry name" value="PRTPISMRASEI"/>
</dbReference>
<comment type="similarity">
    <text evidence="2 12">Belongs to the type IA topoisomerase family.</text>
</comment>
<dbReference type="OrthoDB" id="9804262at2"/>
<dbReference type="AlphaFoldDB" id="A0A2P5T0S2"/>
<dbReference type="RefSeq" id="WP_136130770.1">
    <property type="nucleotide sequence ID" value="NZ_PDKT01000001.1"/>
</dbReference>
<dbReference type="SMART" id="SM00437">
    <property type="entry name" value="TOP1Ac"/>
    <property type="match status" value="1"/>
</dbReference>
<dbReference type="InterPro" id="IPR013825">
    <property type="entry name" value="Topo_IA_cen_sub2"/>
</dbReference>
<dbReference type="CDD" id="cd00186">
    <property type="entry name" value="TOP1Ac"/>
    <property type="match status" value="1"/>
</dbReference>
<dbReference type="InterPro" id="IPR003602">
    <property type="entry name" value="Topo_IA_DNA-bd_dom"/>
</dbReference>
<sequence>MGKTLVIVESPSKAKTINKYLSNDYIVKSSIGHIRDLPKSNHTSFKNNKVLLSGKKYKKNKLDKQASIINSMGINPYSGWQANYQIIPGKEKIVAELKKLAAKVDRIYLATDLDREGEAIAWHLREVIGGSDNRFSRIIFNEITQNKILEAFQNPIKLNINKVNAQQARRFMDRIVGYMLSPLLWKKIARGLSAGRVQSVTVQLLVERERKIKKFIPKEYWKLKADFKTLNHEKIQMNITHFDEDIFYLANKGDISHNIEILEKLIYKITNYEKKVINFTPPAPYITSTLQQAANVHLGYSVKKTMLVAQRLYEAGYITYMRTDSTNINQKALEDVRNYIKKEFGEKYIPKCAIIYNNKKNSQEAHEAIRPSNIELLSESLEKMESDAIKLYQLIWNQFIACQMVSAQYESITLIAKAGKYTLKSKGRVLNFDGWTKLIPNKIYEYMLPDCKVNDTIYLEKLIPSQHFTKPLSRFNEASLVKELEKLGIGRPSTYATIISTIQERGYVRIDNHRFYVEKIGEIVSDSLQKNFDELMSYNFTAHMENILDQIANNQAEWKKVLDIFFNNFINRLSIAEKSPEEGGMQLNNMLLISIHCSVCGRKMGIRTGSTGVFLGCSGYSLSLKDRCKQTINLILENEIINILKEEYNETNVLIACKRCDKCNTAMDSYITIDSKYKICICGNNPKCDVYSIEEGQFYNQENNKLIIDCDKCSSRMNFKIGRFGKYMSCSNCKNIRKILKNGNIAPPNEDPIPFPELLCEKSNDYFVLRNSVTGVFFSASTFPKSRETRAPLVEELKRFSERLPKNLKYLAEGPSTDAEGNKTMIRYNHNTKKQYIVSKKKGKVTNWIAFYTNGKWQKTKN</sequence>
<proteinExistence type="inferred from homology"/>
<dbReference type="SUPFAM" id="SSF57783">
    <property type="entry name" value="Zinc beta-ribbon"/>
    <property type="match status" value="3"/>
</dbReference>